<dbReference type="PANTHER" id="PTHR13900">
    <property type="entry name" value="TRANSCRIPTION INITIATION FACTOR TFIID"/>
    <property type="match status" value="1"/>
</dbReference>
<evidence type="ECO:0000256" key="2">
    <source>
        <dbReference type="ARBA" id="ARBA00009064"/>
    </source>
</evidence>
<dbReference type="PROSITE" id="PS50014">
    <property type="entry name" value="BROMODOMAIN_2"/>
    <property type="match status" value="1"/>
</dbReference>
<dbReference type="Pfam" id="PF07887">
    <property type="entry name" value="Calmodulin_bind"/>
    <property type="match status" value="1"/>
</dbReference>
<dbReference type="InterPro" id="IPR046830">
    <property type="entry name" value="Calmod_bind_M"/>
</dbReference>
<dbReference type="EMBL" id="JAIVGD010000023">
    <property type="protein sequence ID" value="KAH0744953.1"/>
    <property type="molecule type" value="Genomic_DNA"/>
</dbReference>
<dbReference type="InterPro" id="IPR036741">
    <property type="entry name" value="TAFII-230_TBP-bd_sf"/>
</dbReference>
<evidence type="ECO:0000256" key="4">
    <source>
        <dbReference type="ARBA" id="ARBA00023117"/>
    </source>
</evidence>
<dbReference type="SMART" id="SM00297">
    <property type="entry name" value="BROMO"/>
    <property type="match status" value="1"/>
</dbReference>
<feature type="non-terminal residue" evidence="12">
    <location>
        <position position="1"/>
    </location>
</feature>
<feature type="region of interest" description="Disordered" evidence="9">
    <location>
        <begin position="1694"/>
        <end position="1762"/>
    </location>
</feature>
<feature type="compositionally biased region" description="Polar residues" evidence="9">
    <location>
        <begin position="1523"/>
        <end position="1532"/>
    </location>
</feature>
<dbReference type="InterPro" id="IPR046829">
    <property type="entry name" value="Calmod_bind_C"/>
</dbReference>
<dbReference type="PROSITE" id="PS00633">
    <property type="entry name" value="BROMODOMAIN_1"/>
    <property type="match status" value="1"/>
</dbReference>
<gene>
    <name evidence="12" type="ORF">KY290_032946</name>
</gene>
<dbReference type="Pfam" id="PF00439">
    <property type="entry name" value="Bromodomain"/>
    <property type="match status" value="1"/>
</dbReference>
<feature type="compositionally biased region" description="Basic and acidic residues" evidence="9">
    <location>
        <begin position="481"/>
        <end position="498"/>
    </location>
</feature>
<feature type="domain" description="Ubiquitin-like" evidence="11">
    <location>
        <begin position="683"/>
        <end position="753"/>
    </location>
</feature>
<keyword evidence="3" id="KW-0805">Transcription regulation</keyword>
<feature type="region of interest" description="Disordered" evidence="9">
    <location>
        <begin position="1257"/>
        <end position="1278"/>
    </location>
</feature>
<dbReference type="SUPFAM" id="SSF47055">
    <property type="entry name" value="TAF(II)230 TBP-binding fragment"/>
    <property type="match status" value="1"/>
</dbReference>
<feature type="region of interest" description="Disordered" evidence="9">
    <location>
        <begin position="424"/>
        <end position="443"/>
    </location>
</feature>
<dbReference type="InterPro" id="IPR009067">
    <property type="entry name" value="TAF_II_230-bd"/>
</dbReference>
<organism evidence="12 13">
    <name type="scientific">Solanum tuberosum</name>
    <name type="common">Potato</name>
    <dbReference type="NCBI Taxonomy" id="4113"/>
    <lineage>
        <taxon>Eukaryota</taxon>
        <taxon>Viridiplantae</taxon>
        <taxon>Streptophyta</taxon>
        <taxon>Embryophyta</taxon>
        <taxon>Tracheophyta</taxon>
        <taxon>Spermatophyta</taxon>
        <taxon>Magnoliopsida</taxon>
        <taxon>eudicotyledons</taxon>
        <taxon>Gunneridae</taxon>
        <taxon>Pentapetalae</taxon>
        <taxon>asterids</taxon>
        <taxon>lamiids</taxon>
        <taxon>Solanales</taxon>
        <taxon>Solanaceae</taxon>
        <taxon>Solanoideae</taxon>
        <taxon>Solaneae</taxon>
        <taxon>Solanum</taxon>
    </lineage>
</organism>
<dbReference type="SUPFAM" id="SSF47370">
    <property type="entry name" value="Bromodomain"/>
    <property type="match status" value="1"/>
</dbReference>
<feature type="compositionally biased region" description="Acidic residues" evidence="9">
    <location>
        <begin position="222"/>
        <end position="239"/>
    </location>
</feature>
<feature type="region of interest" description="Disordered" evidence="9">
    <location>
        <begin position="221"/>
        <end position="240"/>
    </location>
</feature>
<dbReference type="InterPro" id="IPR029071">
    <property type="entry name" value="Ubiquitin-like_domsf"/>
</dbReference>
<dbReference type="Pfam" id="PF00240">
    <property type="entry name" value="ubiquitin"/>
    <property type="match status" value="1"/>
</dbReference>
<feature type="compositionally biased region" description="Acidic residues" evidence="9">
    <location>
        <begin position="165"/>
        <end position="179"/>
    </location>
</feature>
<dbReference type="InterPro" id="IPR018359">
    <property type="entry name" value="Bromodomain_CS"/>
</dbReference>
<keyword evidence="6" id="KW-0539">Nucleus</keyword>
<dbReference type="InterPro" id="IPR000626">
    <property type="entry name" value="Ubiquitin-like_dom"/>
</dbReference>
<dbReference type="InterPro" id="IPR046831">
    <property type="entry name" value="Calmodulin_bind_N"/>
</dbReference>
<protein>
    <recommendedName>
        <fullName evidence="7">Transcription initiation factor TFIID subunit 1</fullName>
    </recommendedName>
</protein>
<evidence type="ECO:0000259" key="11">
    <source>
        <dbReference type="PROSITE" id="PS50053"/>
    </source>
</evidence>
<comment type="similarity">
    <text evidence="2">Belongs to the TAF1 family.</text>
</comment>
<evidence type="ECO:0000259" key="10">
    <source>
        <dbReference type="PROSITE" id="PS50014"/>
    </source>
</evidence>
<dbReference type="Pfam" id="PF12157">
    <property type="entry name" value="DUF3591"/>
    <property type="match status" value="1"/>
</dbReference>
<feature type="region of interest" description="Disordered" evidence="9">
    <location>
        <begin position="23"/>
        <end position="50"/>
    </location>
</feature>
<dbReference type="SUPFAM" id="SSF54236">
    <property type="entry name" value="Ubiquitin-like"/>
    <property type="match status" value="1"/>
</dbReference>
<evidence type="ECO:0000256" key="5">
    <source>
        <dbReference type="ARBA" id="ARBA00023163"/>
    </source>
</evidence>
<sequence length="2530" mass="286603">LPMCGEKYCIDKEFIDKVADLKMGYEPGGSSRDERDEDDEEEYEEAGGGNRLLGFMFGNVDYSGDLDVDYLDEDAKEHLAALADKLGPSLTEIDLSVKSPQESADAAEQDYDEKAEDAVDYEDIDEQYEGPEVQTVTEEDLLLPKRDYFSTEISLTTLENRDSVFDDENYDEDDNEEKEQEVVENTAEVQSTPVKGEYNNEAEVIFHGNKVPEEVISTDALESSEDLQEEEPLALEEPVESQSSLPLPVLCVEDGVAILKFSEIFALHKPRKKAEKRERRCSVPKDKYKAMDTLDIVEEDEVKLLRGSYEEFPWLRMTHVHHDSALTLLDNEPGTVQGTDDLKPKIEKKDSCCSAEPMKENLSMDLSADWSSPICPEFYPLDQQDWEDRIIWDNSPPLSDNTAESCEISEPDYEALTDKQLDVEAESQSLQSEKEIEPHEKGHSSFFSCSVSVEPFGSKQPSGHLDISLSEGRYHPQLLRLESRLNADRQRSTDTPKDEDTDEILSSDALRRFSKLTLQNRDILEESWVDNIIWEPDQPFPKPKLIYDLQDEQMLFEVLDNRDGQQLMLHAGAMITTGLVKPSSGDSAELYGLSGLSGRFNIANDKYYLNRKSTQQLKSHSKKRTAHGLKVLHSIPALKLQTMKAKLSNKDIANFHRPRALWHPHDNEVVLKEQRKLPTQGPMKIILKSLGGKGSKLHVAAEETISSLKSKASKKLDFKLSEPVKIIYCGKELEDDKSLSAQNVPPNSVLHLVRTRIHLLPRAQKLPGENKSLRPPGAFKKKSDLSAKDGHVFLMEYCEERPLLLGNVGMGARLCTYYQKLSPNDQQGTLMRNGNTGLGSVLTLDHSDKSPFLGDIKPGCSQSSLETNMYRAPIFQQKVSSTDYLLVRSTKGKLSIRRIDRIDVVGQQEPHMEVVSPGSKGVQTYIMNRLLVYMYREFRAIEKRGSRPFIRADELSAQFPSLSEAFLRKRLKHCADLQRRSNGQFQWVMRFNFRIPSEEELRRLVSPESVCAYESMQAGLYRLKRLGITRLTHPTGLSAAMNQLPDEAIALAAASHIERELLITPWNLSSNFVACTNQDRENIERLEITGVGDPSGRGLGFSYVRTTPKAPIPNAISKKKAVVAKGSTVTGTDADLRRLSMEAAREVLLKFNVPEEQIAKLTRWHRIAMIRKLSSEQAASGVKVDPTTISKYARGQRMSFLQLQQQTREKCQEIWDRQVQNLSAVDGEENESDSEVNSDLDSFAGDLENLLDAEDFEDGEEGSHEPKHDNVDGVKGLKMRRRPFQAQVEEEIEDEAAEAAELCRMLMDDDEADRKKKKKDKAMGEQVGFLPDIRYRFSTESTDRGKKPQIFAKPSIKSDGLNGLDFIGDQKEAEGFTAKRTPSSKVKPKKKFDVLDSGLFNKKVKILGEGIKPMKEKKSARDSFVCGACGQLGHMRTNKNCPKYGEDVEARAESIDLEKTTGKSMGSTDLLDQPQIFSKKAIQKSGTKNVMVEVHEDDNSSSKAKVLKVKCGSTDKLPDKPTPATSLNSDIPVTSDAEIGTVPPPIKFNKIKFSNKMRAEDDSNEAHKPSILVRPPTETADSHRSKKIVIKQLKDSTSVDEGFLDGSSGMEFRKTKKINELSYLGQQEREYFYEETLGRKNMDDKRLWEEEERRRIAVRRREERAQIYERQKALEEQEKLAAIESYQDAIRREREEEERLKEKKKKKKKTEMRDDYLDDFLPRRNDRRIPDRDRSVKRRQTFESGRHAKEHAPPTKRRRGGEVGLSNILEEIVDTLKNNVNVSYLFLKPVARKEAPDYHKYVKRPMDLSTIKEKARKLEYKNRGQFRHDVAQITINAHLYNDGRNPGIPPLADQLLEICDYLLEENESILAEAESVADDSVYRPFCFTPWSRQHDDETRYMERTKSMKRSLEDDDDQPPERKRPALASVIVEALKVDSLQKLCSSLEPILRRVVSEEVERALAKLGPARIAGRSSPKRIEGPDGSNLQLQFRSRLSLPLFTGGKVEGEHGAAIHVVLIDTNNGHLVTTGPESCIKLDVVVLEGDFNNEDDEGWTQEEFDSHVVKEREGKRPLLTGDLQITLKEGVGTLGDLTFTDNSSWIRSRKFRLGMKVASGYCEGVRIREAKTEAFTVKDHRGELYKKHYPPALNDDVWRLEKIGKDGSFHKRLNKSGIFTVEDFLRLVVRDPQKLRSILGSGMSNKMWEALIEHAKTCVLSGKLYVYYSDDSRNVGVVFNNIYELNGLIAGEQYYSADSLSDSQKVYVDSLVKKAYDNWNEVVEYDGKSFMSIKQNQNPSSSRNELPVGPMDYPNTLVNQLPQSRHPVPVQSEQTSMDPNLLVGGSSYNDNMRMPTQSPMMNSNSRSQFESTPYAPQHQITSSHQLQSTRYDNNVGLALGPPQSSSFQAITSSLPQTNLNPFDDWSHNRDKGVDEFLSEEEIRMRSNEILENDDMQHLLRLFSMGGHGSVNVPEDGYGFPSFMPSPSPSFSYDEDRTRPGKAVVGWLKIKAAMRWGFFVRKKAAERRAQLVELDDE</sequence>
<evidence type="ECO:0000256" key="7">
    <source>
        <dbReference type="ARBA" id="ARBA00040102"/>
    </source>
</evidence>
<feature type="region of interest" description="Disordered" evidence="9">
    <location>
        <begin position="1897"/>
        <end position="1921"/>
    </location>
</feature>
<dbReference type="Pfam" id="PF09247">
    <property type="entry name" value="TBP-binding"/>
    <property type="match status" value="1"/>
</dbReference>
<evidence type="ECO:0000256" key="1">
    <source>
        <dbReference type="ARBA" id="ARBA00004123"/>
    </source>
</evidence>
<feature type="region of interest" description="Disordered" evidence="9">
    <location>
        <begin position="481"/>
        <end position="502"/>
    </location>
</feature>
<keyword evidence="13" id="KW-1185">Reference proteome</keyword>
<reference evidence="12 13" key="1">
    <citation type="journal article" date="2021" name="bioRxiv">
        <title>Chromosome-scale and haplotype-resolved genome assembly of a tetraploid potato cultivar.</title>
        <authorList>
            <person name="Sun H."/>
            <person name="Jiao W.-B."/>
            <person name="Krause K."/>
            <person name="Campoy J.A."/>
            <person name="Goel M."/>
            <person name="Folz-Donahue K."/>
            <person name="Kukat C."/>
            <person name="Huettel B."/>
            <person name="Schneeberger K."/>
        </authorList>
    </citation>
    <scope>NUCLEOTIDE SEQUENCE [LARGE SCALE GENOMIC DNA]</scope>
    <source>
        <strain evidence="12">SolTubOtavaFocal</strain>
        <tissue evidence="12">Leaves</tissue>
    </source>
</reference>
<dbReference type="InterPro" id="IPR040240">
    <property type="entry name" value="TAF1"/>
</dbReference>
<dbReference type="InterPro" id="IPR036427">
    <property type="entry name" value="Bromodomain-like_sf"/>
</dbReference>
<dbReference type="Gene3D" id="1.10.1100.10">
    <property type="entry name" value="TAFII-230 TBP-binding domain"/>
    <property type="match status" value="1"/>
</dbReference>
<comment type="caution">
    <text evidence="12">The sequence shown here is derived from an EMBL/GenBank/DDBJ whole genome shotgun (WGS) entry which is preliminary data.</text>
</comment>
<comment type="subcellular location">
    <subcellularLocation>
        <location evidence="1">Nucleus</location>
    </subcellularLocation>
</comment>
<dbReference type="Pfam" id="PF20451">
    <property type="entry name" value="Calmod_bind_M"/>
    <property type="match status" value="1"/>
</dbReference>
<dbReference type="PROSITE" id="PS50053">
    <property type="entry name" value="UBIQUITIN_2"/>
    <property type="match status" value="1"/>
</dbReference>
<dbReference type="InterPro" id="IPR001487">
    <property type="entry name" value="Bromodomain"/>
</dbReference>
<dbReference type="Pfam" id="PF20452">
    <property type="entry name" value="Calmod_bind_C"/>
    <property type="match status" value="1"/>
</dbReference>
<proteinExistence type="inferred from homology"/>
<feature type="compositionally biased region" description="Basic and acidic residues" evidence="9">
    <location>
        <begin position="1711"/>
        <end position="1753"/>
    </location>
</feature>
<feature type="region of interest" description="Disordered" evidence="9">
    <location>
        <begin position="1512"/>
        <end position="1541"/>
    </location>
</feature>
<dbReference type="Gene3D" id="1.20.920.10">
    <property type="entry name" value="Bromodomain-like"/>
    <property type="match status" value="1"/>
</dbReference>
<keyword evidence="5" id="KW-0804">Transcription</keyword>
<feature type="region of interest" description="Disordered" evidence="9">
    <location>
        <begin position="93"/>
        <end position="115"/>
    </location>
</feature>
<feature type="domain" description="Bromo" evidence="10">
    <location>
        <begin position="1778"/>
        <end position="1848"/>
    </location>
</feature>
<dbReference type="SMART" id="SM00213">
    <property type="entry name" value="UBQ"/>
    <property type="match status" value="1"/>
</dbReference>
<keyword evidence="4 8" id="KW-0103">Bromodomain</keyword>
<feature type="region of interest" description="Disordered" evidence="9">
    <location>
        <begin position="164"/>
        <end position="196"/>
    </location>
</feature>
<feature type="compositionally biased region" description="Basic and acidic residues" evidence="9">
    <location>
        <begin position="1558"/>
        <end position="1568"/>
    </location>
</feature>
<feature type="compositionally biased region" description="Basic and acidic residues" evidence="9">
    <location>
        <begin position="432"/>
        <end position="443"/>
    </location>
</feature>
<feature type="compositionally biased region" description="Acidic residues" evidence="9">
    <location>
        <begin position="35"/>
        <end position="45"/>
    </location>
</feature>
<evidence type="ECO:0000256" key="8">
    <source>
        <dbReference type="PROSITE-ProRule" id="PRU00035"/>
    </source>
</evidence>
<dbReference type="Proteomes" id="UP000826656">
    <property type="component" value="Unassembled WGS sequence"/>
</dbReference>
<evidence type="ECO:0000256" key="3">
    <source>
        <dbReference type="ARBA" id="ARBA00023015"/>
    </source>
</evidence>
<dbReference type="PANTHER" id="PTHR13900:SF0">
    <property type="entry name" value="TRANSCRIPTION INITIATION FACTOR TFIID SUBUNIT 1"/>
    <property type="match status" value="1"/>
</dbReference>
<evidence type="ECO:0000313" key="13">
    <source>
        <dbReference type="Proteomes" id="UP000826656"/>
    </source>
</evidence>
<feature type="compositionally biased region" description="Basic and acidic residues" evidence="9">
    <location>
        <begin position="1261"/>
        <end position="1272"/>
    </location>
</feature>
<feature type="region of interest" description="Disordered" evidence="9">
    <location>
        <begin position="1558"/>
        <end position="1585"/>
    </location>
</feature>
<accession>A0ABQ7UER7</accession>
<feature type="compositionally biased region" description="Acidic residues" evidence="9">
    <location>
        <begin position="105"/>
        <end position="115"/>
    </location>
</feature>
<feature type="compositionally biased region" description="Basic and acidic residues" evidence="9">
    <location>
        <begin position="1897"/>
        <end position="1911"/>
    </location>
</feature>
<name>A0ABQ7UER7_SOLTU</name>
<evidence type="ECO:0000256" key="6">
    <source>
        <dbReference type="ARBA" id="ARBA00023242"/>
    </source>
</evidence>
<dbReference type="InterPro" id="IPR022591">
    <property type="entry name" value="TAF1_HAT_dom"/>
</dbReference>
<dbReference type="Gene3D" id="3.10.20.90">
    <property type="entry name" value="Phosphatidylinositol 3-kinase Catalytic Subunit, Chain A, domain 1"/>
    <property type="match status" value="1"/>
</dbReference>
<evidence type="ECO:0000256" key="9">
    <source>
        <dbReference type="SAM" id="MobiDB-lite"/>
    </source>
</evidence>
<dbReference type="PRINTS" id="PR00503">
    <property type="entry name" value="BROMODOMAIN"/>
</dbReference>
<evidence type="ECO:0000313" key="12">
    <source>
        <dbReference type="EMBL" id="KAH0744953.1"/>
    </source>
</evidence>